<evidence type="ECO:0000256" key="2">
    <source>
        <dbReference type="ARBA" id="ARBA00006503"/>
    </source>
</evidence>
<dbReference type="PANTHER" id="PTHR24329:SF516">
    <property type="entry name" value="HOMEOBOX PROTEIN GOOSECOID"/>
    <property type="match status" value="1"/>
</dbReference>
<evidence type="ECO:0000256" key="3">
    <source>
        <dbReference type="ARBA" id="ARBA00023125"/>
    </source>
</evidence>
<evidence type="ECO:0000256" key="8">
    <source>
        <dbReference type="SAM" id="MobiDB-lite"/>
    </source>
</evidence>
<feature type="DNA-binding region" description="Homeobox" evidence="6">
    <location>
        <begin position="94"/>
        <end position="153"/>
    </location>
</feature>
<name>A0A0F6N0Q0_TERTR</name>
<feature type="region of interest" description="Disordered" evidence="8">
    <location>
        <begin position="147"/>
        <end position="249"/>
    </location>
</feature>
<dbReference type="EMBL" id="KF946075">
    <property type="protein sequence ID" value="AHY88464.1"/>
    <property type="molecule type" value="mRNA"/>
</dbReference>
<dbReference type="InterPro" id="IPR050649">
    <property type="entry name" value="Paired_Homeobox_TFs"/>
</dbReference>
<dbReference type="PROSITE" id="PS00027">
    <property type="entry name" value="HOMEOBOX_1"/>
    <property type="match status" value="1"/>
</dbReference>
<keyword evidence="4 6" id="KW-0371">Homeobox</keyword>
<organism evidence="10">
    <name type="scientific">Terebratalia transversa</name>
    <name type="common">Transverse lampshell</name>
    <dbReference type="NCBI Taxonomy" id="34513"/>
    <lineage>
        <taxon>Eukaryota</taxon>
        <taxon>Metazoa</taxon>
        <taxon>Spiralia</taxon>
        <taxon>Lophotrochozoa</taxon>
        <taxon>Brachiopoda</taxon>
        <taxon>Rhynchonelliformea</taxon>
        <taxon>Rhynchonellata</taxon>
        <taxon>Terebratellidina</taxon>
        <taxon>Laqueoidea</taxon>
        <taxon>Laqueidae</taxon>
        <taxon>Terebratalia</taxon>
    </lineage>
</organism>
<dbReference type="Gene3D" id="1.10.10.60">
    <property type="entry name" value="Homeodomain-like"/>
    <property type="match status" value="1"/>
</dbReference>
<dbReference type="Pfam" id="PF00046">
    <property type="entry name" value="Homeodomain"/>
    <property type="match status" value="1"/>
</dbReference>
<keyword evidence="5 6" id="KW-0539">Nucleus</keyword>
<dbReference type="SMART" id="SM00389">
    <property type="entry name" value="HOX"/>
    <property type="match status" value="1"/>
</dbReference>
<dbReference type="FunFam" id="1.10.10.60:FF:000223">
    <property type="entry name" value="Goosecoid homeobox 2"/>
    <property type="match status" value="1"/>
</dbReference>
<keyword evidence="3 6" id="KW-0238">DNA-binding</keyword>
<feature type="compositionally biased region" description="Basic and acidic residues" evidence="8">
    <location>
        <begin position="202"/>
        <end position="212"/>
    </location>
</feature>
<feature type="compositionally biased region" description="Low complexity" evidence="8">
    <location>
        <begin position="226"/>
        <end position="235"/>
    </location>
</feature>
<dbReference type="GO" id="GO:0000977">
    <property type="term" value="F:RNA polymerase II transcription regulatory region sequence-specific DNA binding"/>
    <property type="evidence" value="ECO:0007669"/>
    <property type="project" value="TreeGrafter"/>
</dbReference>
<protein>
    <submittedName>
        <fullName evidence="10">Gsc</fullName>
    </submittedName>
</protein>
<accession>A0A0F6N0Q0</accession>
<dbReference type="AlphaFoldDB" id="A0A0F6N0Q0"/>
<comment type="subcellular location">
    <subcellularLocation>
        <location evidence="1 6 7">Nucleus</location>
    </subcellularLocation>
</comment>
<evidence type="ECO:0000256" key="6">
    <source>
        <dbReference type="PROSITE-ProRule" id="PRU00108"/>
    </source>
</evidence>
<evidence type="ECO:0000259" key="9">
    <source>
        <dbReference type="PROSITE" id="PS50071"/>
    </source>
</evidence>
<gene>
    <name evidence="10" type="primary">gsc</name>
</gene>
<feature type="compositionally biased region" description="Polar residues" evidence="8">
    <location>
        <begin position="239"/>
        <end position="249"/>
    </location>
</feature>
<dbReference type="SUPFAM" id="SSF46689">
    <property type="entry name" value="Homeodomain-like"/>
    <property type="match status" value="1"/>
</dbReference>
<dbReference type="CDD" id="cd00086">
    <property type="entry name" value="homeodomain"/>
    <property type="match status" value="1"/>
</dbReference>
<proteinExistence type="evidence at transcript level"/>
<feature type="domain" description="Homeobox" evidence="9">
    <location>
        <begin position="92"/>
        <end position="152"/>
    </location>
</feature>
<dbReference type="InterPro" id="IPR017970">
    <property type="entry name" value="Homeobox_CS"/>
</dbReference>
<dbReference type="InterPro" id="IPR001356">
    <property type="entry name" value="HD"/>
</dbReference>
<dbReference type="GO" id="GO:0005634">
    <property type="term" value="C:nucleus"/>
    <property type="evidence" value="ECO:0007669"/>
    <property type="project" value="UniProtKB-SubCell"/>
</dbReference>
<evidence type="ECO:0000256" key="7">
    <source>
        <dbReference type="RuleBase" id="RU000682"/>
    </source>
</evidence>
<reference evidence="10" key="1">
    <citation type="submission" date="2013-12" db="EMBL/GenBank/DDBJ databases">
        <title>Multiple evolution of protostomy from a deuterostomic bilaterian ancestor.</title>
        <authorList>
            <person name="Martin-Duran J.M."/>
            <person name="Passamaneck Y.J."/>
            <person name="Martindale M.Q."/>
            <person name="Hejnol A."/>
        </authorList>
    </citation>
    <scope>NUCLEOTIDE SEQUENCE</scope>
</reference>
<dbReference type="InterPro" id="IPR009057">
    <property type="entry name" value="Homeodomain-like_sf"/>
</dbReference>
<dbReference type="PROSITE" id="PS50071">
    <property type="entry name" value="HOMEOBOX_2"/>
    <property type="match status" value="1"/>
</dbReference>
<evidence type="ECO:0000256" key="4">
    <source>
        <dbReference type="ARBA" id="ARBA00023155"/>
    </source>
</evidence>
<comment type="similarity">
    <text evidence="2">Belongs to the paired homeobox family. Bicoid subfamily.</text>
</comment>
<evidence type="ECO:0000256" key="1">
    <source>
        <dbReference type="ARBA" id="ARBA00004123"/>
    </source>
</evidence>
<feature type="compositionally biased region" description="Basic and acidic residues" evidence="8">
    <location>
        <begin position="154"/>
        <end position="164"/>
    </location>
</feature>
<evidence type="ECO:0000256" key="5">
    <source>
        <dbReference type="ARBA" id="ARBA00023242"/>
    </source>
</evidence>
<sequence>MQHIPYYYPGASSEHLKAVVSSALGLSTAHSPSLFTIDSILAPRPILAHQRTSPYFPYATGLAGPTHHDFLAAYNHAFPGFFPADLTRLSQKRKRRHRTIFTEEQLEELEKTFHKTHYPDVLLREELAMKVDLKEERVEVWFKNRRAKWRKQKREQQEASKNKSLDVPVINHHGNCDTVDINDDADDASRSSSPCGSDISDTESHTPNKNEKYNTATCTHKDLDSDNNSSASTADKSTRMQSINSKNTN</sequence>
<dbReference type="PANTHER" id="PTHR24329">
    <property type="entry name" value="HOMEOBOX PROTEIN ARISTALESS"/>
    <property type="match status" value="1"/>
</dbReference>
<dbReference type="GO" id="GO:0000981">
    <property type="term" value="F:DNA-binding transcription factor activity, RNA polymerase II-specific"/>
    <property type="evidence" value="ECO:0007669"/>
    <property type="project" value="InterPro"/>
</dbReference>
<evidence type="ECO:0000313" key="10">
    <source>
        <dbReference type="EMBL" id="AHY88464.1"/>
    </source>
</evidence>